<comment type="caution">
    <text evidence="1">The sequence shown here is derived from an EMBL/GenBank/DDBJ whole genome shotgun (WGS) entry which is preliminary data.</text>
</comment>
<proteinExistence type="predicted"/>
<reference evidence="1" key="1">
    <citation type="submission" date="2022-07" db="EMBL/GenBank/DDBJ databases">
        <title>Phylogenomic reconstructions and comparative analyses of Kickxellomycotina fungi.</title>
        <authorList>
            <person name="Reynolds N.K."/>
            <person name="Stajich J.E."/>
            <person name="Barry K."/>
            <person name="Grigoriev I.V."/>
            <person name="Crous P."/>
            <person name="Smith M.E."/>
        </authorList>
    </citation>
    <scope>NUCLEOTIDE SEQUENCE</scope>
    <source>
        <strain evidence="1">NRRL 5244</strain>
    </source>
</reference>
<gene>
    <name evidence="1" type="ORF">FBU59_005833</name>
</gene>
<keyword evidence="2" id="KW-1185">Reference proteome</keyword>
<evidence type="ECO:0000313" key="1">
    <source>
        <dbReference type="EMBL" id="KAJ1934010.1"/>
    </source>
</evidence>
<organism evidence="1 2">
    <name type="scientific">Linderina macrospora</name>
    <dbReference type="NCBI Taxonomy" id="4868"/>
    <lineage>
        <taxon>Eukaryota</taxon>
        <taxon>Fungi</taxon>
        <taxon>Fungi incertae sedis</taxon>
        <taxon>Zoopagomycota</taxon>
        <taxon>Kickxellomycotina</taxon>
        <taxon>Kickxellomycetes</taxon>
        <taxon>Kickxellales</taxon>
        <taxon>Kickxellaceae</taxon>
        <taxon>Linderina</taxon>
    </lineage>
</organism>
<name>A0ACC1J1Q8_9FUNG</name>
<dbReference type="Proteomes" id="UP001150603">
    <property type="component" value="Unassembled WGS sequence"/>
</dbReference>
<dbReference type="EMBL" id="JANBPW010004824">
    <property type="protein sequence ID" value="KAJ1934010.1"/>
    <property type="molecule type" value="Genomic_DNA"/>
</dbReference>
<sequence length="181" mass="20249">MSSQEAHPERYLERYFSQSYYAAPIAAKRKHTDDVQDESEQSEDTEPIPREWQYVRMAPNKLCVIGIADEHPLLDRLKRAEIGQIASVEYADNVKGSVIKGKAKKNSLRIAPETKLCTITTTTGKSFVVRGAVRGLLMEWNTRLETDPGLIQRDPSQGFLAIIKPPTDDDTKILSACTASI</sequence>
<accession>A0ACC1J1Q8</accession>
<evidence type="ECO:0000313" key="2">
    <source>
        <dbReference type="Proteomes" id="UP001150603"/>
    </source>
</evidence>
<protein>
    <submittedName>
        <fullName evidence="1">Uncharacterized protein</fullName>
    </submittedName>
</protein>